<dbReference type="GO" id="GO:0004497">
    <property type="term" value="F:monooxygenase activity"/>
    <property type="evidence" value="ECO:0007669"/>
    <property type="project" value="UniProtKB-KW"/>
</dbReference>
<dbReference type="PROSITE" id="PS50903">
    <property type="entry name" value="RUBREDOXIN_LIKE"/>
    <property type="match status" value="1"/>
</dbReference>
<dbReference type="Pfam" id="PF00301">
    <property type="entry name" value="Rubredoxin"/>
    <property type="match status" value="1"/>
</dbReference>
<evidence type="ECO:0000256" key="13">
    <source>
        <dbReference type="ARBA" id="ARBA00023136"/>
    </source>
</evidence>
<keyword evidence="3" id="KW-0813">Transport</keyword>
<feature type="transmembrane region" description="Helical" evidence="15">
    <location>
        <begin position="47"/>
        <end position="66"/>
    </location>
</feature>
<dbReference type="PRINTS" id="PR00163">
    <property type="entry name" value="RUBREDOXIN"/>
</dbReference>
<dbReference type="STRING" id="1177154.Y5S_00475"/>
<protein>
    <submittedName>
        <fullName evidence="17">Alkane 1-monooxygenase</fullName>
    </submittedName>
</protein>
<evidence type="ECO:0000256" key="14">
    <source>
        <dbReference type="SAM" id="MobiDB-lite"/>
    </source>
</evidence>
<keyword evidence="8" id="KW-0249">Electron transport</keyword>
<evidence type="ECO:0000256" key="2">
    <source>
        <dbReference type="ARBA" id="ARBA00010823"/>
    </source>
</evidence>
<dbReference type="Gene3D" id="2.20.28.10">
    <property type="match status" value="1"/>
</dbReference>
<dbReference type="InterPro" id="IPR024935">
    <property type="entry name" value="Rubredoxin_dom"/>
</dbReference>
<evidence type="ECO:0000313" key="17">
    <source>
        <dbReference type="EMBL" id="KGD66003.1"/>
    </source>
</evidence>
<keyword evidence="9 15" id="KW-1133">Transmembrane helix</keyword>
<evidence type="ECO:0000313" key="18">
    <source>
        <dbReference type="Proteomes" id="UP000029444"/>
    </source>
</evidence>
<dbReference type="Pfam" id="PF00487">
    <property type="entry name" value="FA_desaturase"/>
    <property type="match status" value="1"/>
</dbReference>
<keyword evidence="13 15" id="KW-0472">Membrane</keyword>
<dbReference type="InterPro" id="IPR005804">
    <property type="entry name" value="FA_desaturase_dom"/>
</dbReference>
<sequence length="474" mass="53395">MTNHAQHTAPPTPWTDQKYLLWLASPFLPLLGFLSLLAGYVFEQPAFYWLMPVFFYAVLPLLDWLVGTDINNPPESAVAQLEANRYYRAIVYAYIPAQYATTIMAVWLATRGDISIASIIALIFSAGLINGVAINTAHELGHKRADLEKWLAKIALAPVAYGHFFVEHNRGHHKNVATPRDPASSRMGETFYAFLPRTMIGSLRSAWALEGERLARQGKSVWSLENENLRAWSLTVLLFGALTLWLGTGALAFLAIQAFFGAALLEVVNYLEHYGLLRQWDKRTQRYERCAPSHSWNSNNIVTNLLLYQLQRHSDHHANPTRRFQSLRHFDESPQLPSGYASMLILAYIPPLWFRVMNPRVARHYNGDVTKAHLYGPKREQLIKKWQTATPSCPETEAPATRPQEEQHSPNVPSASRHGCSNCGYVYDELKGNPSEGFVPGTPWKAIPSDWSCPECAVRDKADFVPLTSTAKPV</sequence>
<feature type="transmembrane region" description="Helical" evidence="15">
    <location>
        <begin position="86"/>
        <end position="108"/>
    </location>
</feature>
<keyword evidence="10" id="KW-0560">Oxidoreductase</keyword>
<evidence type="ECO:0000256" key="3">
    <source>
        <dbReference type="ARBA" id="ARBA00022448"/>
    </source>
</evidence>
<evidence type="ECO:0000256" key="1">
    <source>
        <dbReference type="ARBA" id="ARBA00004429"/>
    </source>
</evidence>
<comment type="caution">
    <text evidence="17">The sequence shown here is derived from an EMBL/GenBank/DDBJ whole genome shotgun (WGS) entry which is preliminary data.</text>
</comment>
<dbReference type="SUPFAM" id="SSF57802">
    <property type="entry name" value="Rubredoxin-like"/>
    <property type="match status" value="1"/>
</dbReference>
<dbReference type="GO" id="GO:0005506">
    <property type="term" value="F:iron ion binding"/>
    <property type="evidence" value="ECO:0007669"/>
    <property type="project" value="InterPro"/>
</dbReference>
<dbReference type="InterPro" id="IPR033885">
    <property type="entry name" value="AlkB/XylM"/>
</dbReference>
<keyword evidence="5" id="KW-0997">Cell inner membrane</keyword>
<feature type="region of interest" description="Disordered" evidence="14">
    <location>
        <begin position="389"/>
        <end position="417"/>
    </location>
</feature>
<dbReference type="OrthoDB" id="4759734at2"/>
<dbReference type="RefSeq" id="WP_035230167.1">
    <property type="nucleotide sequence ID" value="NZ_ARXV01000002.1"/>
</dbReference>
<evidence type="ECO:0000256" key="7">
    <source>
        <dbReference type="ARBA" id="ARBA00022723"/>
    </source>
</evidence>
<dbReference type="eggNOG" id="COG3239">
    <property type="taxonomic scope" value="Bacteria"/>
</dbReference>
<dbReference type="PANTHER" id="PTHR38674:SF1">
    <property type="entry name" value="ALKANE 1-MONOOXYGENASE 1"/>
    <property type="match status" value="1"/>
</dbReference>
<reference evidence="17 18" key="1">
    <citation type="submission" date="2012-09" db="EMBL/GenBank/DDBJ databases">
        <title>Genome Sequence of alkane-degrading Bacterium Alcanivorax sp. 19-m-6.</title>
        <authorList>
            <person name="Lai Q."/>
            <person name="Shao Z."/>
        </authorList>
    </citation>
    <scope>NUCLEOTIDE SEQUENCE [LARGE SCALE GENOMIC DNA]</scope>
    <source>
        <strain evidence="17 18">19-m-6</strain>
    </source>
</reference>
<evidence type="ECO:0000256" key="9">
    <source>
        <dbReference type="ARBA" id="ARBA00022989"/>
    </source>
</evidence>
<feature type="transmembrane region" description="Helical" evidence="15">
    <location>
        <begin position="114"/>
        <end position="134"/>
    </location>
</feature>
<comment type="similarity">
    <text evidence="2">Belongs to the fatty acid desaturase type 1 family. AlkB subfamily.</text>
</comment>
<organism evidence="17 18">
    <name type="scientific">Alcanivorax nanhaiticus</name>
    <dbReference type="NCBI Taxonomy" id="1177154"/>
    <lineage>
        <taxon>Bacteria</taxon>
        <taxon>Pseudomonadati</taxon>
        <taxon>Pseudomonadota</taxon>
        <taxon>Gammaproteobacteria</taxon>
        <taxon>Oceanospirillales</taxon>
        <taxon>Alcanivoracaceae</taxon>
        <taxon>Alcanivorax</taxon>
    </lineage>
</organism>
<dbReference type="EMBL" id="ARXV01000002">
    <property type="protein sequence ID" value="KGD66003.1"/>
    <property type="molecule type" value="Genomic_DNA"/>
</dbReference>
<dbReference type="PROSITE" id="PS00202">
    <property type="entry name" value="RUBREDOXIN"/>
    <property type="match status" value="1"/>
</dbReference>
<feature type="transmembrane region" description="Helical" evidence="15">
    <location>
        <begin position="236"/>
        <end position="260"/>
    </location>
</feature>
<proteinExistence type="inferred from homology"/>
<keyword evidence="6 15" id="KW-0812">Transmembrane</keyword>
<dbReference type="GO" id="GO:0006629">
    <property type="term" value="P:lipid metabolic process"/>
    <property type="evidence" value="ECO:0007669"/>
    <property type="project" value="InterPro"/>
</dbReference>
<evidence type="ECO:0000256" key="11">
    <source>
        <dbReference type="ARBA" id="ARBA00023004"/>
    </source>
</evidence>
<keyword evidence="4" id="KW-1003">Cell membrane</keyword>
<evidence type="ECO:0000256" key="12">
    <source>
        <dbReference type="ARBA" id="ARBA00023033"/>
    </source>
</evidence>
<dbReference type="Proteomes" id="UP000029444">
    <property type="component" value="Unassembled WGS sequence"/>
</dbReference>
<dbReference type="PANTHER" id="PTHR38674">
    <property type="entry name" value="ALKANE 1-MONOOXYGENASE 1"/>
    <property type="match status" value="1"/>
</dbReference>
<gene>
    <name evidence="17" type="ORF">Y5S_00475</name>
</gene>
<evidence type="ECO:0000256" key="15">
    <source>
        <dbReference type="SAM" id="Phobius"/>
    </source>
</evidence>
<dbReference type="GO" id="GO:0005886">
    <property type="term" value="C:plasma membrane"/>
    <property type="evidence" value="ECO:0007669"/>
    <property type="project" value="UniProtKB-SubCell"/>
</dbReference>
<dbReference type="AlphaFoldDB" id="A0A095TUC5"/>
<evidence type="ECO:0000256" key="4">
    <source>
        <dbReference type="ARBA" id="ARBA00022475"/>
    </source>
</evidence>
<dbReference type="InterPro" id="IPR018527">
    <property type="entry name" value="Rubredoxin_Fe_BS"/>
</dbReference>
<evidence type="ECO:0000256" key="6">
    <source>
        <dbReference type="ARBA" id="ARBA00022692"/>
    </source>
</evidence>
<keyword evidence="7" id="KW-0479">Metal-binding</keyword>
<dbReference type="InterPro" id="IPR024934">
    <property type="entry name" value="Rubredoxin-like_dom"/>
</dbReference>
<feature type="domain" description="Rubredoxin-like" evidence="16">
    <location>
        <begin position="415"/>
        <end position="467"/>
    </location>
</feature>
<evidence type="ECO:0000256" key="5">
    <source>
        <dbReference type="ARBA" id="ARBA00022519"/>
    </source>
</evidence>
<evidence type="ECO:0000256" key="10">
    <source>
        <dbReference type="ARBA" id="ARBA00023002"/>
    </source>
</evidence>
<comment type="subcellular location">
    <subcellularLocation>
        <location evidence="1">Cell inner membrane</location>
        <topology evidence="1">Multi-pass membrane protein</topology>
    </subcellularLocation>
</comment>
<evidence type="ECO:0000256" key="8">
    <source>
        <dbReference type="ARBA" id="ARBA00022982"/>
    </source>
</evidence>
<accession>A0A095TUC5</accession>
<dbReference type="CDD" id="cd00730">
    <property type="entry name" value="rubredoxin"/>
    <property type="match status" value="1"/>
</dbReference>
<keyword evidence="11" id="KW-0408">Iron</keyword>
<name>A0A095TUC5_9GAMM</name>
<feature type="transmembrane region" description="Helical" evidence="15">
    <location>
        <begin position="20"/>
        <end position="41"/>
    </location>
</feature>
<evidence type="ECO:0000259" key="16">
    <source>
        <dbReference type="PROSITE" id="PS50903"/>
    </source>
</evidence>
<dbReference type="eggNOG" id="COG1773">
    <property type="taxonomic scope" value="Bacteria"/>
</dbReference>
<dbReference type="PATRIC" id="fig|1177154.3.peg.483"/>
<keyword evidence="12 17" id="KW-0503">Monooxygenase</keyword>
<keyword evidence="18" id="KW-1185">Reference proteome</keyword>
<dbReference type="CDD" id="cd03512">
    <property type="entry name" value="Alkane-hydroxylase"/>
    <property type="match status" value="1"/>
</dbReference>